<protein>
    <submittedName>
        <fullName evidence="3">YceI family protein</fullName>
    </submittedName>
</protein>
<reference evidence="3" key="1">
    <citation type="submission" date="2021-11" db="EMBL/GenBank/DDBJ databases">
        <title>BS-T2-15 a new species belonging to the Comamonadaceae family isolated from the soil of a French oak forest.</title>
        <authorList>
            <person name="Mieszkin S."/>
            <person name="Alain K."/>
        </authorList>
    </citation>
    <scope>NUCLEOTIDE SEQUENCE</scope>
    <source>
        <strain evidence="3">BS-T2-15</strain>
    </source>
</reference>
<feature type="domain" description="Lipid/polyisoprenoid-binding YceI-like" evidence="2">
    <location>
        <begin position="24"/>
        <end position="188"/>
    </location>
</feature>
<evidence type="ECO:0000256" key="1">
    <source>
        <dbReference type="SAM" id="SignalP"/>
    </source>
</evidence>
<dbReference type="SUPFAM" id="SSF101874">
    <property type="entry name" value="YceI-like"/>
    <property type="match status" value="1"/>
</dbReference>
<dbReference type="InterPro" id="IPR036761">
    <property type="entry name" value="TTHA0802/YceI-like_sf"/>
</dbReference>
<feature type="chain" id="PRO_5040787450" evidence="1">
    <location>
        <begin position="21"/>
        <end position="190"/>
    </location>
</feature>
<organism evidence="3 4">
    <name type="scientific">Scleromatobacter humisilvae</name>
    <dbReference type="NCBI Taxonomy" id="2897159"/>
    <lineage>
        <taxon>Bacteria</taxon>
        <taxon>Pseudomonadati</taxon>
        <taxon>Pseudomonadota</taxon>
        <taxon>Betaproteobacteria</taxon>
        <taxon>Burkholderiales</taxon>
        <taxon>Sphaerotilaceae</taxon>
        <taxon>Scleromatobacter</taxon>
    </lineage>
</organism>
<accession>A0A9X2C0Z8</accession>
<dbReference type="Gene3D" id="2.40.128.110">
    <property type="entry name" value="Lipid/polyisoprenoid-binding, YceI-like"/>
    <property type="match status" value="1"/>
</dbReference>
<dbReference type="RefSeq" id="WP_275683773.1">
    <property type="nucleotide sequence ID" value="NZ_JAJLJH010000005.1"/>
</dbReference>
<proteinExistence type="predicted"/>
<comment type="caution">
    <text evidence="3">The sequence shown here is derived from an EMBL/GenBank/DDBJ whole genome shotgun (WGS) entry which is preliminary data.</text>
</comment>
<feature type="signal peptide" evidence="1">
    <location>
        <begin position="1"/>
        <end position="20"/>
    </location>
</feature>
<dbReference type="InterPro" id="IPR007372">
    <property type="entry name" value="Lipid/polyisoprenoid-bd_YceI"/>
</dbReference>
<dbReference type="PANTHER" id="PTHR34406:SF2">
    <property type="entry name" value="PERIPLASMIC PROTEIN"/>
    <property type="match status" value="1"/>
</dbReference>
<dbReference type="AlphaFoldDB" id="A0A9X2C0Z8"/>
<dbReference type="Proteomes" id="UP001139353">
    <property type="component" value="Unassembled WGS sequence"/>
</dbReference>
<evidence type="ECO:0000313" key="4">
    <source>
        <dbReference type="Proteomes" id="UP001139353"/>
    </source>
</evidence>
<name>A0A9X2C0Z8_9BURK</name>
<dbReference type="EMBL" id="JAJLJH010000005">
    <property type="protein sequence ID" value="MCK9687737.1"/>
    <property type="molecule type" value="Genomic_DNA"/>
</dbReference>
<sequence length="190" mass="20462">MKKLSLIVAALGFFAAAAHAEPATYSVDPSHTFASWEIAHFNTSTNRGRFNKTTGSVTLDKAAKTGSLDVTVDTTSLDTGTAAFTKHISSDEMLNVAAFPAAHLVASKFVFNGDKVSEIDGNLTLMGKTNPVVLKATNFNCYMSPMVKREVCGGDFDMMITRSQFGVSYGLNYGFPDTMRVVIQVEAVKQ</sequence>
<dbReference type="PANTHER" id="PTHR34406">
    <property type="entry name" value="PROTEIN YCEI"/>
    <property type="match status" value="1"/>
</dbReference>
<evidence type="ECO:0000313" key="3">
    <source>
        <dbReference type="EMBL" id="MCK9687737.1"/>
    </source>
</evidence>
<keyword evidence="1" id="KW-0732">Signal</keyword>
<dbReference type="SMART" id="SM00867">
    <property type="entry name" value="YceI"/>
    <property type="match status" value="1"/>
</dbReference>
<evidence type="ECO:0000259" key="2">
    <source>
        <dbReference type="SMART" id="SM00867"/>
    </source>
</evidence>
<dbReference type="Pfam" id="PF04264">
    <property type="entry name" value="YceI"/>
    <property type="match status" value="1"/>
</dbReference>
<keyword evidence="4" id="KW-1185">Reference proteome</keyword>
<gene>
    <name evidence="3" type="ORF">LPC04_18705</name>
</gene>